<accession>A0A1C6SSF1</accession>
<dbReference type="SUPFAM" id="SSF48208">
    <property type="entry name" value="Six-hairpin glycosidases"/>
    <property type="match status" value="1"/>
</dbReference>
<dbReference type="EMBL" id="FMHT01000003">
    <property type="protein sequence ID" value="SCL32387.1"/>
    <property type="molecule type" value="Genomic_DNA"/>
</dbReference>
<dbReference type="InterPro" id="IPR032856">
    <property type="entry name" value="GDE_N_bis"/>
</dbReference>
<evidence type="ECO:0000259" key="1">
    <source>
        <dbReference type="Pfam" id="PF14742"/>
    </source>
</evidence>
<feature type="domain" description="Mannosylglycerate hydrolase MGH1-like glycoside hydrolase" evidence="2">
    <location>
        <begin position="334"/>
        <end position="578"/>
    </location>
</feature>
<evidence type="ECO:0000313" key="3">
    <source>
        <dbReference type="EMBL" id="SCL32387.1"/>
    </source>
</evidence>
<dbReference type="Proteomes" id="UP000199699">
    <property type="component" value="Unassembled WGS sequence"/>
</dbReference>
<reference evidence="3 4" key="1">
    <citation type="submission" date="2016-06" db="EMBL/GenBank/DDBJ databases">
        <authorList>
            <person name="Kjaerup R.B."/>
            <person name="Dalgaard T.S."/>
            <person name="Juul-Madsen H.R."/>
        </authorList>
    </citation>
    <scope>NUCLEOTIDE SEQUENCE [LARGE SCALE GENOMIC DNA]</scope>
    <source>
        <strain evidence="3 4">DSM 43818</strain>
    </source>
</reference>
<dbReference type="Gene3D" id="1.50.10.10">
    <property type="match status" value="1"/>
</dbReference>
<name>A0A1C6SSF1_9ACTN</name>
<keyword evidence="4" id="KW-1185">Reference proteome</keyword>
<dbReference type="RefSeq" id="WP_175440169.1">
    <property type="nucleotide sequence ID" value="NZ_FMHT01000003.1"/>
</dbReference>
<dbReference type="Pfam" id="PF22422">
    <property type="entry name" value="MGH1-like_GH"/>
    <property type="match status" value="1"/>
</dbReference>
<dbReference type="AlphaFoldDB" id="A0A1C6SSF1"/>
<dbReference type="STRING" id="145857.GA0070616_4452"/>
<feature type="domain" description="Putative glycogen debranching enzyme N-terminal" evidence="1">
    <location>
        <begin position="21"/>
        <end position="195"/>
    </location>
</feature>
<dbReference type="InterPro" id="IPR008928">
    <property type="entry name" value="6-hairpin_glycosidase_sf"/>
</dbReference>
<dbReference type="InterPro" id="IPR012341">
    <property type="entry name" value="6hp_glycosidase-like_sf"/>
</dbReference>
<sequence>MTERLQPLLHDLVGLVLAPASVLGDAAGQIRPVGVQGAFHADTRVLSRAELRVDDHEPEALTHGAAGPNGVRFVGLARRLGDPGPDPSVRVERTRHLRSDGLYEEIRVVSTASVAVRATVDLHLACDLAPIERVKSGAATTPVPAQAGAVDELAWSGDGVAVGVVAQDAEVRPDPARLRWRIDLPPRATTTLRWRLTVTDPRAVVTRAAAAATWAEPTVHADDRRLTRLLHRALADLTGLRLADPVDPRDVFLGAGVPWFLTLFGRDSLWAARMMLPLGTDLAAGTLRTLARRQGGKTDPVTAEAPGKILHELRRDGFSLTDTGLRLPPAYYGTVDATMLWINLLHDAWRWGLPADQVTPLLPHLEAALGWLAEHADADDDGLVEYVDSTGHGLSNQGWKDSGDAVRFRDGRLAAAPIVLAEVQGYAHEAATNGAALLDAFGRPGADRWRDYARRLADRFRATFWVDGPHGPQPALALDRDKHPVDALTSNIGHLLGTGLLDAAEEGQVARLLATDALAGGFGLRTMSTDDAAFSPLSYHCGSIWAHDSAIVLAGLARAGFHPQARGLADGLLAAAEAFDYRLPELYGGDDRALLGRPVPYPAACRPQAWSAAAAVLLLQAATGLYPDVPSGTVRLAPLAGPDLGAVSAQGLRVAGSPVTVTVDSAGAATLTGLPGGLRLVAATVPAARTGAELSPSGAATPGTD</sequence>
<organism evidence="3 4">
    <name type="scientific">Micromonospora nigra</name>
    <dbReference type="NCBI Taxonomy" id="145857"/>
    <lineage>
        <taxon>Bacteria</taxon>
        <taxon>Bacillati</taxon>
        <taxon>Actinomycetota</taxon>
        <taxon>Actinomycetes</taxon>
        <taxon>Micromonosporales</taxon>
        <taxon>Micromonosporaceae</taxon>
        <taxon>Micromonospora</taxon>
    </lineage>
</organism>
<evidence type="ECO:0000313" key="4">
    <source>
        <dbReference type="Proteomes" id="UP000199699"/>
    </source>
</evidence>
<dbReference type="InterPro" id="IPR054491">
    <property type="entry name" value="MGH1-like_GH"/>
</dbReference>
<dbReference type="GO" id="GO:0005975">
    <property type="term" value="P:carbohydrate metabolic process"/>
    <property type="evidence" value="ECO:0007669"/>
    <property type="project" value="InterPro"/>
</dbReference>
<dbReference type="Pfam" id="PF14742">
    <property type="entry name" value="GDE_N_bis"/>
    <property type="match status" value="1"/>
</dbReference>
<protein>
    <submittedName>
        <fullName evidence="3">Glycogen debranching enzyme (Alpha-1,6-glucosidase)</fullName>
    </submittedName>
</protein>
<evidence type="ECO:0000259" key="2">
    <source>
        <dbReference type="Pfam" id="PF22422"/>
    </source>
</evidence>
<proteinExistence type="predicted"/>
<gene>
    <name evidence="3" type="ORF">GA0070616_4452</name>
</gene>